<proteinExistence type="predicted"/>
<feature type="domain" description="M23ase beta-sheet core" evidence="2">
    <location>
        <begin position="177"/>
        <end position="278"/>
    </location>
</feature>
<dbReference type="Pfam" id="PF01551">
    <property type="entry name" value="Peptidase_M23"/>
    <property type="match status" value="1"/>
</dbReference>
<dbReference type="InterPro" id="IPR050570">
    <property type="entry name" value="Cell_wall_metabolism_enzyme"/>
</dbReference>
<feature type="signal peptide" evidence="1">
    <location>
        <begin position="1"/>
        <end position="24"/>
    </location>
</feature>
<evidence type="ECO:0000313" key="4">
    <source>
        <dbReference type="Proteomes" id="UP000031030"/>
    </source>
</evidence>
<accession>A0A0B1ZZ95</accession>
<evidence type="ECO:0000259" key="2">
    <source>
        <dbReference type="Pfam" id="PF01551"/>
    </source>
</evidence>
<gene>
    <name evidence="3" type="ORF">LK09_14535</name>
</gene>
<organism evidence="3 4">
    <name type="scientific">Microbacterium mangrovi</name>
    <dbReference type="NCBI Taxonomy" id="1348253"/>
    <lineage>
        <taxon>Bacteria</taxon>
        <taxon>Bacillati</taxon>
        <taxon>Actinomycetota</taxon>
        <taxon>Actinomycetes</taxon>
        <taxon>Micrococcales</taxon>
        <taxon>Microbacteriaceae</taxon>
        <taxon>Microbacterium</taxon>
    </lineage>
</organism>
<dbReference type="Gene3D" id="2.70.70.10">
    <property type="entry name" value="Glucose Permease (Domain IIA)"/>
    <property type="match status" value="1"/>
</dbReference>
<protein>
    <recommendedName>
        <fullName evidence="2">M23ase beta-sheet core domain-containing protein</fullName>
    </recommendedName>
</protein>
<dbReference type="CDD" id="cd12797">
    <property type="entry name" value="M23_peptidase"/>
    <property type="match status" value="1"/>
</dbReference>
<dbReference type="AlphaFoldDB" id="A0A0B1ZZ95"/>
<comment type="caution">
    <text evidence="3">The sequence shown here is derived from an EMBL/GenBank/DDBJ whole genome shotgun (WGS) entry which is preliminary data.</text>
</comment>
<dbReference type="SUPFAM" id="SSF51261">
    <property type="entry name" value="Duplicated hybrid motif"/>
    <property type="match status" value="1"/>
</dbReference>
<dbReference type="PANTHER" id="PTHR21666:SF270">
    <property type="entry name" value="MUREIN HYDROLASE ACTIVATOR ENVC"/>
    <property type="match status" value="1"/>
</dbReference>
<keyword evidence="1" id="KW-0732">Signal</keyword>
<dbReference type="InterPro" id="IPR011055">
    <property type="entry name" value="Dup_hybrid_motif"/>
</dbReference>
<sequence length="288" mass="29218">MLTSIAGVGIVGLVAVGMTTPASAVAAADGTGVHRASAVGAASYASDVRHDQDYQATTAAEAVLTRDSFSTGARRVVVSTASSSGGIAPISIAAAGLYSNGSMLLSASQMLADNGYNATSDLGYNAAGWGSNPSPIPAGFLQVSNKYFVNDPGGKVQWPFAVGCPITYGFGWRPGEFHQGADFTPGLGAPIQSIADGVVSMATDNFQGYGAVVVINHVVDGQRVASLYAHLIIGSIRVHAGERVSVGQEIAQVGASGHAFGANMHFEILADGTTPVDPVGWLRSHAGP</sequence>
<dbReference type="InterPro" id="IPR016047">
    <property type="entry name" value="M23ase_b-sheet_dom"/>
</dbReference>
<dbReference type="PANTHER" id="PTHR21666">
    <property type="entry name" value="PEPTIDASE-RELATED"/>
    <property type="match status" value="1"/>
</dbReference>
<dbReference type="Proteomes" id="UP000031030">
    <property type="component" value="Unassembled WGS sequence"/>
</dbReference>
<name>A0A0B1ZZ95_9MICO</name>
<feature type="chain" id="PRO_5002065757" description="M23ase beta-sheet core domain-containing protein" evidence="1">
    <location>
        <begin position="25"/>
        <end position="288"/>
    </location>
</feature>
<evidence type="ECO:0000313" key="3">
    <source>
        <dbReference type="EMBL" id="KHK96560.1"/>
    </source>
</evidence>
<keyword evidence="4" id="KW-1185">Reference proteome</keyword>
<dbReference type="EMBL" id="JTDK01000014">
    <property type="protein sequence ID" value="KHK96560.1"/>
    <property type="molecule type" value="Genomic_DNA"/>
</dbReference>
<dbReference type="STRING" id="1348253.LK09_14535"/>
<evidence type="ECO:0000256" key="1">
    <source>
        <dbReference type="SAM" id="SignalP"/>
    </source>
</evidence>
<dbReference type="GO" id="GO:0004222">
    <property type="term" value="F:metalloendopeptidase activity"/>
    <property type="evidence" value="ECO:0007669"/>
    <property type="project" value="TreeGrafter"/>
</dbReference>
<reference evidence="3 4" key="1">
    <citation type="submission" date="2014-11" db="EMBL/GenBank/DDBJ databases">
        <title>Genome sequence of Microbacterium mangrovi MUSC 115(T).</title>
        <authorList>
            <person name="Lee L.-H."/>
        </authorList>
    </citation>
    <scope>NUCLEOTIDE SEQUENCE [LARGE SCALE GENOMIC DNA]</scope>
    <source>
        <strain evidence="3 4">MUSC 115</strain>
    </source>
</reference>